<accession>A0A9P6DJJ8</accession>
<organism evidence="2 3">
    <name type="scientific">Pleurotus eryngii</name>
    <name type="common">Boletus of the steppes</name>
    <dbReference type="NCBI Taxonomy" id="5323"/>
    <lineage>
        <taxon>Eukaryota</taxon>
        <taxon>Fungi</taxon>
        <taxon>Dikarya</taxon>
        <taxon>Basidiomycota</taxon>
        <taxon>Agaricomycotina</taxon>
        <taxon>Agaricomycetes</taxon>
        <taxon>Agaricomycetidae</taxon>
        <taxon>Agaricales</taxon>
        <taxon>Pleurotineae</taxon>
        <taxon>Pleurotaceae</taxon>
        <taxon>Pleurotus</taxon>
    </lineage>
</organism>
<dbReference type="AlphaFoldDB" id="A0A9P6DJJ8"/>
<evidence type="ECO:0000313" key="3">
    <source>
        <dbReference type="Proteomes" id="UP000807025"/>
    </source>
</evidence>
<sequence length="464" mass="51801">MHKKKQEKMGMQAYEENKEKTKMLEDAVKNLQQYETEISIPASHFLKAPSSPLSPAPTSVPGEEEDFLNFKGAQLISLSLLENKHQFAQLDNNHAPVASLTSENINKHGRDTEDVPQPSKKGKGKKPQLALTKERVKDLQQRICDRIPRQTYKKFKQAWLDAAKSLGMEDEISGNSVSVEDQQLYHATVELAIEIADLCKELDIVEGDIGFPTVKGTFDGGGYFLGEEVQEVAKWMHAHADMRMTEKAPAGKVHQPGTNSNEKTYEIYDYIKQKHIPLSKTMAIQARNKPEDYPGVVEQGLELVEFNNEGRCISCSNRDISKEVKALKVSAATLATSRDHIPRLSCGCLLDLASLELWMVKITAELEDIPQHGASNTKSASFNFSKENLKMIAGVIQSLTGLGLPDLLAPKEQRLARTAAYSLRELDRAFEINGDEEGGFLDCYKQLDTTVTKLVDRNKLRSIE</sequence>
<dbReference type="EMBL" id="MU154525">
    <property type="protein sequence ID" value="KAF9501024.1"/>
    <property type="molecule type" value="Genomic_DNA"/>
</dbReference>
<comment type="caution">
    <text evidence="2">The sequence shown here is derived from an EMBL/GenBank/DDBJ whole genome shotgun (WGS) entry which is preliminary data.</text>
</comment>
<dbReference type="Proteomes" id="UP000807025">
    <property type="component" value="Unassembled WGS sequence"/>
</dbReference>
<name>A0A9P6DJJ8_PLEER</name>
<evidence type="ECO:0000256" key="1">
    <source>
        <dbReference type="SAM" id="MobiDB-lite"/>
    </source>
</evidence>
<feature type="region of interest" description="Disordered" evidence="1">
    <location>
        <begin position="103"/>
        <end position="131"/>
    </location>
</feature>
<gene>
    <name evidence="2" type="ORF">BDN71DRAFT_1501787</name>
</gene>
<proteinExistence type="predicted"/>
<protein>
    <submittedName>
        <fullName evidence="2">Uncharacterized protein</fullName>
    </submittedName>
</protein>
<reference evidence="2" key="1">
    <citation type="submission" date="2020-11" db="EMBL/GenBank/DDBJ databases">
        <authorList>
            <consortium name="DOE Joint Genome Institute"/>
            <person name="Ahrendt S."/>
            <person name="Riley R."/>
            <person name="Andreopoulos W."/>
            <person name="Labutti K."/>
            <person name="Pangilinan J."/>
            <person name="Ruiz-Duenas F.J."/>
            <person name="Barrasa J.M."/>
            <person name="Sanchez-Garcia M."/>
            <person name="Camarero S."/>
            <person name="Miyauchi S."/>
            <person name="Serrano A."/>
            <person name="Linde D."/>
            <person name="Babiker R."/>
            <person name="Drula E."/>
            <person name="Ayuso-Fernandez I."/>
            <person name="Pacheco R."/>
            <person name="Padilla G."/>
            <person name="Ferreira P."/>
            <person name="Barriuso J."/>
            <person name="Kellner H."/>
            <person name="Castanera R."/>
            <person name="Alfaro M."/>
            <person name="Ramirez L."/>
            <person name="Pisabarro A.G."/>
            <person name="Kuo A."/>
            <person name="Tritt A."/>
            <person name="Lipzen A."/>
            <person name="He G."/>
            <person name="Yan M."/>
            <person name="Ng V."/>
            <person name="Cullen D."/>
            <person name="Martin F."/>
            <person name="Rosso M.-N."/>
            <person name="Henrissat B."/>
            <person name="Hibbett D."/>
            <person name="Martinez A.T."/>
            <person name="Grigoriev I.V."/>
        </authorList>
    </citation>
    <scope>NUCLEOTIDE SEQUENCE</scope>
    <source>
        <strain evidence="2">ATCC 90797</strain>
    </source>
</reference>
<dbReference type="OrthoDB" id="3059115at2759"/>
<evidence type="ECO:0000313" key="2">
    <source>
        <dbReference type="EMBL" id="KAF9501024.1"/>
    </source>
</evidence>
<keyword evidence="3" id="KW-1185">Reference proteome</keyword>